<accession>A0A6J5DHE2</accession>
<evidence type="ECO:0000313" key="1">
    <source>
        <dbReference type="EMBL" id="CAB3752671.1"/>
    </source>
</evidence>
<sequence>MGAAPRKRGAQQQKVPLVSFKYSKIIRYHYAFDPNPDRLTKAFLGTLAAKRRSARRAQ</sequence>
<gene>
    <name evidence="1" type="ORF">LMG29542_01859</name>
</gene>
<keyword evidence="2" id="KW-1185">Reference proteome</keyword>
<dbReference type="EMBL" id="CADIKH010000007">
    <property type="protein sequence ID" value="CAB3752671.1"/>
    <property type="molecule type" value="Genomic_DNA"/>
</dbReference>
<name>A0A6J5DHE2_9BURK</name>
<organism evidence="1 2">
    <name type="scientific">Paraburkholderia humisilvae</name>
    <dbReference type="NCBI Taxonomy" id="627669"/>
    <lineage>
        <taxon>Bacteria</taxon>
        <taxon>Pseudomonadati</taxon>
        <taxon>Pseudomonadota</taxon>
        <taxon>Betaproteobacteria</taxon>
        <taxon>Burkholderiales</taxon>
        <taxon>Burkholderiaceae</taxon>
        <taxon>Paraburkholderia</taxon>
    </lineage>
</organism>
<reference evidence="1 2" key="1">
    <citation type="submission" date="2020-04" db="EMBL/GenBank/DDBJ databases">
        <authorList>
            <person name="De Canck E."/>
        </authorList>
    </citation>
    <scope>NUCLEOTIDE SEQUENCE [LARGE SCALE GENOMIC DNA]</scope>
    <source>
        <strain evidence="1 2">LMG 29542</strain>
    </source>
</reference>
<protein>
    <submittedName>
        <fullName evidence="1">Uncharacterized protein</fullName>
    </submittedName>
</protein>
<dbReference type="Proteomes" id="UP000494363">
    <property type="component" value="Unassembled WGS sequence"/>
</dbReference>
<evidence type="ECO:0000313" key="2">
    <source>
        <dbReference type="Proteomes" id="UP000494363"/>
    </source>
</evidence>
<proteinExistence type="predicted"/>
<dbReference type="AlphaFoldDB" id="A0A6J5DHE2"/>